<feature type="transmembrane region" description="Helical" evidence="1">
    <location>
        <begin position="80"/>
        <end position="99"/>
    </location>
</feature>
<accession>A0A6J6G555</accession>
<keyword evidence="1" id="KW-1133">Transmembrane helix</keyword>
<evidence type="ECO:0000256" key="1">
    <source>
        <dbReference type="SAM" id="Phobius"/>
    </source>
</evidence>
<keyword evidence="1" id="KW-0812">Transmembrane</keyword>
<keyword evidence="1" id="KW-0472">Membrane</keyword>
<dbReference type="InterPro" id="IPR008407">
    <property type="entry name" value="Brnchd-chn_aa_trnsp_AzlD"/>
</dbReference>
<reference evidence="2" key="1">
    <citation type="submission" date="2020-05" db="EMBL/GenBank/DDBJ databases">
        <authorList>
            <person name="Chiriac C."/>
            <person name="Salcher M."/>
            <person name="Ghai R."/>
            <person name="Kavagutti S V."/>
        </authorList>
    </citation>
    <scope>NUCLEOTIDE SEQUENCE</scope>
</reference>
<evidence type="ECO:0000313" key="2">
    <source>
        <dbReference type="EMBL" id="CAB4596331.1"/>
    </source>
</evidence>
<proteinExistence type="predicted"/>
<organism evidence="2">
    <name type="scientific">freshwater metagenome</name>
    <dbReference type="NCBI Taxonomy" id="449393"/>
    <lineage>
        <taxon>unclassified sequences</taxon>
        <taxon>metagenomes</taxon>
        <taxon>ecological metagenomes</taxon>
    </lineage>
</organism>
<feature type="transmembrane region" description="Helical" evidence="1">
    <location>
        <begin position="31"/>
        <end position="50"/>
    </location>
</feature>
<gene>
    <name evidence="2" type="ORF">UFOPK1808_00465</name>
</gene>
<name>A0A6J6G555_9ZZZZ</name>
<protein>
    <submittedName>
        <fullName evidence="2">Unannotated protein</fullName>
    </submittedName>
</protein>
<sequence length="100" mass="10557">MTWTFVLALAACAYGLKLLGAVIIGHREMPLALQRCLLLIPAALLAGLIAKDTFTTGQHYAIDARAAGLAVAIIATWRKLPFAAIIVLGVGTTALIRVFV</sequence>
<dbReference type="EMBL" id="CAEZUL010000035">
    <property type="protein sequence ID" value="CAB4596331.1"/>
    <property type="molecule type" value="Genomic_DNA"/>
</dbReference>
<dbReference type="AlphaFoldDB" id="A0A6J6G555"/>
<dbReference type="Pfam" id="PF05437">
    <property type="entry name" value="AzlD"/>
    <property type="match status" value="1"/>
</dbReference>